<name>A0ACC0C8T9_CATRO</name>
<reference evidence="2" key="1">
    <citation type="journal article" date="2023" name="Nat. Plants">
        <title>Single-cell RNA sequencing provides a high-resolution roadmap for understanding the multicellular compartmentation of specialized metabolism.</title>
        <authorList>
            <person name="Sun S."/>
            <person name="Shen X."/>
            <person name="Li Y."/>
            <person name="Li Y."/>
            <person name="Wang S."/>
            <person name="Li R."/>
            <person name="Zhang H."/>
            <person name="Shen G."/>
            <person name="Guo B."/>
            <person name="Wei J."/>
            <person name="Xu J."/>
            <person name="St-Pierre B."/>
            <person name="Chen S."/>
            <person name="Sun C."/>
        </authorList>
    </citation>
    <scope>NUCLEOTIDE SEQUENCE [LARGE SCALE GENOMIC DNA]</scope>
</reference>
<evidence type="ECO:0000313" key="2">
    <source>
        <dbReference type="Proteomes" id="UP001060085"/>
    </source>
</evidence>
<sequence length="350" mass="41190">MDTKFYFLNSLGTLLEKKYFIEFNSLCCVIPRIHEYYHNVANYISNVLGIEDKGRNIEIEFGAILEELPESLLHSGSMLDLSYYDFGVMNNASIESIVVGFGLDDALFDILHDKYLGKIVENVGYVSSFLNTFIENHNDFVSLNQFMSFVSGQVELSCNEQKLANVINSLNTLFENTFGFQFYHLHFKEFLLKDFENRMRVNLGLFKVNPWAFEKSNLRKEAFEQVCKYYVVEHLYYHKTFKDWFLKLFILCPRFQKNSCASILKHVFEDILFIHQISKEVFDRVVSKEKYRPSWDFENFTSTFPHLNCQMMKFETHQGYSFILNSFVFIGAFGLSLPFSREEISNLRFS</sequence>
<gene>
    <name evidence="1" type="ORF">M9H77_02522</name>
</gene>
<dbReference type="EMBL" id="CM044701">
    <property type="protein sequence ID" value="KAI5681295.1"/>
    <property type="molecule type" value="Genomic_DNA"/>
</dbReference>
<proteinExistence type="predicted"/>
<comment type="caution">
    <text evidence="1">The sequence shown here is derived from an EMBL/GenBank/DDBJ whole genome shotgun (WGS) entry which is preliminary data.</text>
</comment>
<accession>A0ACC0C8T9</accession>
<organism evidence="1 2">
    <name type="scientific">Catharanthus roseus</name>
    <name type="common">Madagascar periwinkle</name>
    <name type="synonym">Vinca rosea</name>
    <dbReference type="NCBI Taxonomy" id="4058"/>
    <lineage>
        <taxon>Eukaryota</taxon>
        <taxon>Viridiplantae</taxon>
        <taxon>Streptophyta</taxon>
        <taxon>Embryophyta</taxon>
        <taxon>Tracheophyta</taxon>
        <taxon>Spermatophyta</taxon>
        <taxon>Magnoliopsida</taxon>
        <taxon>eudicotyledons</taxon>
        <taxon>Gunneridae</taxon>
        <taxon>Pentapetalae</taxon>
        <taxon>asterids</taxon>
        <taxon>lamiids</taxon>
        <taxon>Gentianales</taxon>
        <taxon>Apocynaceae</taxon>
        <taxon>Rauvolfioideae</taxon>
        <taxon>Vinceae</taxon>
        <taxon>Catharanthinae</taxon>
        <taxon>Catharanthus</taxon>
    </lineage>
</organism>
<evidence type="ECO:0000313" key="1">
    <source>
        <dbReference type="EMBL" id="KAI5681295.1"/>
    </source>
</evidence>
<keyword evidence="2" id="KW-1185">Reference proteome</keyword>
<protein>
    <submittedName>
        <fullName evidence="1">Uncharacterized protein</fullName>
    </submittedName>
</protein>
<dbReference type="Proteomes" id="UP001060085">
    <property type="component" value="Linkage Group LG01"/>
</dbReference>